<accession>A0A1R3L5H5</accession>
<evidence type="ECO:0000256" key="1">
    <source>
        <dbReference type="SAM" id="MobiDB-lite"/>
    </source>
</evidence>
<reference evidence="3" key="1">
    <citation type="journal article" date="2017" name="Nat. Commun.">
        <title>The asparagus genome sheds light on the origin and evolution of a young Y chromosome.</title>
        <authorList>
            <person name="Harkess A."/>
            <person name="Zhou J."/>
            <person name="Xu C."/>
            <person name="Bowers J.E."/>
            <person name="Van der Hulst R."/>
            <person name="Ayyampalayam S."/>
            <person name="Mercati F."/>
            <person name="Riccardi P."/>
            <person name="McKain M.R."/>
            <person name="Kakrana A."/>
            <person name="Tang H."/>
            <person name="Ray J."/>
            <person name="Groenendijk J."/>
            <person name="Arikit S."/>
            <person name="Mathioni S.M."/>
            <person name="Nakano M."/>
            <person name="Shan H."/>
            <person name="Telgmann-Rauber A."/>
            <person name="Kanno A."/>
            <person name="Yue Z."/>
            <person name="Chen H."/>
            <person name="Li W."/>
            <person name="Chen Y."/>
            <person name="Xu X."/>
            <person name="Zhang Y."/>
            <person name="Luo S."/>
            <person name="Chen H."/>
            <person name="Gao J."/>
            <person name="Mao Z."/>
            <person name="Pires J.C."/>
            <person name="Luo M."/>
            <person name="Kudrna D."/>
            <person name="Wing R.A."/>
            <person name="Meyers B.C."/>
            <person name="Yi K."/>
            <person name="Kong H."/>
            <person name="Lavrijsen P."/>
            <person name="Sunseri F."/>
            <person name="Falavigna A."/>
            <person name="Ye Y."/>
            <person name="Leebens-Mack J.H."/>
            <person name="Chen G."/>
        </authorList>
    </citation>
    <scope>NUCLEOTIDE SEQUENCE [LARGE SCALE GENOMIC DNA]</scope>
    <source>
        <strain evidence="3">cv. DH0086</strain>
    </source>
</reference>
<feature type="region of interest" description="Disordered" evidence="1">
    <location>
        <begin position="23"/>
        <end position="55"/>
    </location>
</feature>
<sequence length="112" mass="12409">MSLRIEGVIMEVTVLVSPFSFSMAPRSKASTPKKKVSGASSSTTAPGHDPEPKPSDLVNLQIYIEQLEGAMKRMISIVDQGRGVFTDLKQALLDRVTRIRCLGDYRLAIRFR</sequence>
<organism evidence="2 3">
    <name type="scientific">Asparagus officinalis</name>
    <name type="common">Garden asparagus</name>
    <dbReference type="NCBI Taxonomy" id="4686"/>
    <lineage>
        <taxon>Eukaryota</taxon>
        <taxon>Viridiplantae</taxon>
        <taxon>Streptophyta</taxon>
        <taxon>Embryophyta</taxon>
        <taxon>Tracheophyta</taxon>
        <taxon>Spermatophyta</taxon>
        <taxon>Magnoliopsida</taxon>
        <taxon>Liliopsida</taxon>
        <taxon>Asparagales</taxon>
        <taxon>Asparagaceae</taxon>
        <taxon>Asparagoideae</taxon>
        <taxon>Asparagus</taxon>
    </lineage>
</organism>
<name>A0A1R3L5H5_ASPOF</name>
<proteinExistence type="predicted"/>
<dbReference type="Proteomes" id="UP000243459">
    <property type="component" value="Unassembled WGS sequence"/>
</dbReference>
<gene>
    <name evidence="2" type="ORF">A4U43_UnF10280</name>
</gene>
<protein>
    <submittedName>
        <fullName evidence="2">Uncharacterized protein</fullName>
    </submittedName>
</protein>
<evidence type="ECO:0000313" key="2">
    <source>
        <dbReference type="EMBL" id="ONK54871.1"/>
    </source>
</evidence>
<dbReference type="AlphaFoldDB" id="A0A1R3L5H5"/>
<dbReference type="Gramene" id="ONK54871">
    <property type="protein sequence ID" value="ONK54871"/>
    <property type="gene ID" value="A4U43_UnF10280"/>
</dbReference>
<keyword evidence="3" id="KW-1185">Reference proteome</keyword>
<dbReference type="EMBL" id="KV864033">
    <property type="protein sequence ID" value="ONK54871.1"/>
    <property type="molecule type" value="Genomic_DNA"/>
</dbReference>
<evidence type="ECO:0000313" key="3">
    <source>
        <dbReference type="Proteomes" id="UP000243459"/>
    </source>
</evidence>